<protein>
    <submittedName>
        <fullName evidence="1">Uncharacterized protein</fullName>
    </submittedName>
</protein>
<dbReference type="Proteomes" id="UP000796880">
    <property type="component" value="Unassembled WGS sequence"/>
</dbReference>
<accession>A0A8K0MLV5</accession>
<dbReference type="EMBL" id="VOIH02000003">
    <property type="protein sequence ID" value="KAF3450443.1"/>
    <property type="molecule type" value="Genomic_DNA"/>
</dbReference>
<keyword evidence="2" id="KW-1185">Reference proteome</keyword>
<dbReference type="AlphaFoldDB" id="A0A8K0MLV5"/>
<proteinExistence type="predicted"/>
<sequence>MTSSSQGWSPPQQGFIKVNIDAAFEGGRIAAAMVVRNEHGYSLYLASKLFRCESSFVVKRDLEEKKPQSGGTL</sequence>
<organism evidence="1 2">
    <name type="scientific">Rhamnella rubrinervis</name>
    <dbReference type="NCBI Taxonomy" id="2594499"/>
    <lineage>
        <taxon>Eukaryota</taxon>
        <taxon>Viridiplantae</taxon>
        <taxon>Streptophyta</taxon>
        <taxon>Embryophyta</taxon>
        <taxon>Tracheophyta</taxon>
        <taxon>Spermatophyta</taxon>
        <taxon>Magnoliopsida</taxon>
        <taxon>eudicotyledons</taxon>
        <taxon>Gunneridae</taxon>
        <taxon>Pentapetalae</taxon>
        <taxon>rosids</taxon>
        <taxon>fabids</taxon>
        <taxon>Rosales</taxon>
        <taxon>Rhamnaceae</taxon>
        <taxon>rhamnoid group</taxon>
        <taxon>Rhamneae</taxon>
        <taxon>Rhamnella</taxon>
    </lineage>
</organism>
<comment type="caution">
    <text evidence="1">The sequence shown here is derived from an EMBL/GenBank/DDBJ whole genome shotgun (WGS) entry which is preliminary data.</text>
</comment>
<evidence type="ECO:0000313" key="2">
    <source>
        <dbReference type="Proteomes" id="UP000796880"/>
    </source>
</evidence>
<gene>
    <name evidence="1" type="ORF">FNV43_RR06525</name>
</gene>
<name>A0A8K0MLV5_9ROSA</name>
<reference evidence="1" key="1">
    <citation type="submission" date="2020-03" db="EMBL/GenBank/DDBJ databases">
        <title>A high-quality chromosome-level genome assembly of a woody plant with both climbing and erect habits, Rhamnella rubrinervis.</title>
        <authorList>
            <person name="Lu Z."/>
            <person name="Yang Y."/>
            <person name="Zhu X."/>
            <person name="Sun Y."/>
        </authorList>
    </citation>
    <scope>NUCLEOTIDE SEQUENCE</scope>
    <source>
        <strain evidence="1">BYM</strain>
        <tissue evidence="1">Leaf</tissue>
    </source>
</reference>
<evidence type="ECO:0000313" key="1">
    <source>
        <dbReference type="EMBL" id="KAF3450443.1"/>
    </source>
</evidence>
<dbReference type="OrthoDB" id="1434060at2759"/>